<protein>
    <submittedName>
        <fullName evidence="1">Polyketide cyclase / dehydrase and lipid transport</fullName>
    </submittedName>
</protein>
<gene>
    <name evidence="1" type="ORF">Spa11_25810</name>
</gene>
<evidence type="ECO:0000313" key="1">
    <source>
        <dbReference type="EMBL" id="QDV74378.1"/>
    </source>
</evidence>
<proteinExistence type="predicted"/>
<dbReference type="InterPro" id="IPR019587">
    <property type="entry name" value="Polyketide_cyclase/dehydratase"/>
</dbReference>
<dbReference type="CDD" id="cd07821">
    <property type="entry name" value="PYR_PYL_RCAR_like"/>
    <property type="match status" value="1"/>
</dbReference>
<dbReference type="SUPFAM" id="SSF55961">
    <property type="entry name" value="Bet v1-like"/>
    <property type="match status" value="1"/>
</dbReference>
<dbReference type="Pfam" id="PF10604">
    <property type="entry name" value="Polyketide_cyc2"/>
    <property type="match status" value="1"/>
</dbReference>
<dbReference type="Gene3D" id="3.30.530.20">
    <property type="match status" value="1"/>
</dbReference>
<evidence type="ECO:0000313" key="2">
    <source>
        <dbReference type="Proteomes" id="UP000316426"/>
    </source>
</evidence>
<accession>A0A518K9A5</accession>
<dbReference type="AlphaFoldDB" id="A0A518K9A5"/>
<sequence length="130" mass="14414">MASLYQETLLNQPASKVWQALRDVAKTHELFAGVLTDCRVEGDLRTVTFANGVVVEERIIAIDDDRQRIAYTVLGDMFEHHSASMQVIAVSESECKFVWFSDLLPDSRAEVVAPLMRGGCAAVRRSLDAS</sequence>
<reference evidence="1 2" key="1">
    <citation type="submission" date="2019-02" db="EMBL/GenBank/DDBJ databases">
        <title>Deep-cultivation of Planctomycetes and their phenomic and genomic characterization uncovers novel biology.</title>
        <authorList>
            <person name="Wiegand S."/>
            <person name="Jogler M."/>
            <person name="Boedeker C."/>
            <person name="Pinto D."/>
            <person name="Vollmers J."/>
            <person name="Rivas-Marin E."/>
            <person name="Kohn T."/>
            <person name="Peeters S.H."/>
            <person name="Heuer A."/>
            <person name="Rast P."/>
            <person name="Oberbeckmann S."/>
            <person name="Bunk B."/>
            <person name="Jeske O."/>
            <person name="Meyerdierks A."/>
            <person name="Storesund J.E."/>
            <person name="Kallscheuer N."/>
            <person name="Luecker S."/>
            <person name="Lage O.M."/>
            <person name="Pohl T."/>
            <person name="Merkel B.J."/>
            <person name="Hornburger P."/>
            <person name="Mueller R.-W."/>
            <person name="Bruemmer F."/>
            <person name="Labrenz M."/>
            <person name="Spormann A.M."/>
            <person name="Op den Camp H."/>
            <person name="Overmann J."/>
            <person name="Amann R."/>
            <person name="Jetten M.S.M."/>
            <person name="Mascher T."/>
            <person name="Medema M.H."/>
            <person name="Devos D.P."/>
            <person name="Kaster A.-K."/>
            <person name="Ovreas L."/>
            <person name="Rohde M."/>
            <person name="Galperin M.Y."/>
            <person name="Jogler C."/>
        </authorList>
    </citation>
    <scope>NUCLEOTIDE SEQUENCE [LARGE SCALE GENOMIC DNA]</scope>
    <source>
        <strain evidence="1 2">Spa11</strain>
    </source>
</reference>
<organism evidence="1 2">
    <name type="scientific">Botrimarina mediterranea</name>
    <dbReference type="NCBI Taxonomy" id="2528022"/>
    <lineage>
        <taxon>Bacteria</taxon>
        <taxon>Pseudomonadati</taxon>
        <taxon>Planctomycetota</taxon>
        <taxon>Planctomycetia</taxon>
        <taxon>Pirellulales</taxon>
        <taxon>Lacipirellulaceae</taxon>
        <taxon>Botrimarina</taxon>
    </lineage>
</organism>
<dbReference type="InterPro" id="IPR023393">
    <property type="entry name" value="START-like_dom_sf"/>
</dbReference>
<dbReference type="RefSeq" id="WP_145112736.1">
    <property type="nucleotide sequence ID" value="NZ_CP036349.1"/>
</dbReference>
<name>A0A518K9A5_9BACT</name>
<dbReference type="Proteomes" id="UP000316426">
    <property type="component" value="Chromosome"/>
</dbReference>
<keyword evidence="2" id="KW-1185">Reference proteome</keyword>
<dbReference type="KEGG" id="bmei:Spa11_25810"/>
<dbReference type="EMBL" id="CP036349">
    <property type="protein sequence ID" value="QDV74378.1"/>
    <property type="molecule type" value="Genomic_DNA"/>
</dbReference>